<evidence type="ECO:0000313" key="1">
    <source>
        <dbReference type="EMBL" id="CCQ43391.1"/>
    </source>
</evidence>
<dbReference type="EMBL" id="HF583894">
    <property type="protein sequence ID" value="CCQ43391.1"/>
    <property type="molecule type" value="Genomic_DNA"/>
</dbReference>
<reference evidence="1" key="1">
    <citation type="journal article" date="2013" name="PLoS ONE">
        <title>Direct detection of alternative open reading frames translation products in human significantly expands the proteome.</title>
        <authorList>
            <person name="Vanderperre B."/>
            <person name="Lucier J.-F."/>
            <person name="Motard J."/>
            <person name="Tremblay G."/>
            <person name="Vanderperre S."/>
            <person name="Wisztorski M."/>
            <person name="Salzet M."/>
            <person name="Boisvert F.-M."/>
            <person name="Roucou X."/>
        </authorList>
    </citation>
    <scope>NUCLEOTIDE SEQUENCE</scope>
</reference>
<gene>
    <name evidence="1" type="primary">ZNF175</name>
</gene>
<dbReference type="ChiTaRS" id="ZNF175">
    <property type="organism name" value="human"/>
</dbReference>
<sequence>MLLNSCFRKTLGMHCMCEHMIKKSCFILVRAITEKRVSRNVLLSTGLIKDYKFSPREETLTNALRKAFL</sequence>
<dbReference type="AlphaFoldDB" id="L8E9H5"/>
<protein>
    <submittedName>
        <fullName evidence="1">Alternative protein ZNF175</fullName>
    </submittedName>
</protein>
<accession>L8E9H5</accession>
<organism evidence="1">
    <name type="scientific">Homo sapiens</name>
    <name type="common">Human</name>
    <dbReference type="NCBI Taxonomy" id="9606"/>
    <lineage>
        <taxon>Eukaryota</taxon>
        <taxon>Metazoa</taxon>
        <taxon>Chordata</taxon>
        <taxon>Craniata</taxon>
        <taxon>Vertebrata</taxon>
        <taxon>Euteleostomi</taxon>
        <taxon>Mammalia</taxon>
        <taxon>Eutheria</taxon>
        <taxon>Euarchontoglires</taxon>
        <taxon>Primates</taxon>
        <taxon>Haplorrhini</taxon>
        <taxon>Catarrhini</taxon>
        <taxon>Hominidae</taxon>
        <taxon>Homo</taxon>
    </lineage>
</organism>
<proteinExistence type="predicted"/>
<name>L8E9H5_HUMAN</name>
<dbReference type="OrthoDB" id="427030at2759"/>